<dbReference type="EMBL" id="CAQI01000053">
    <property type="protein sequence ID" value="CCQ47977.1"/>
    <property type="molecule type" value="Genomic_DNA"/>
</dbReference>
<evidence type="ECO:0000313" key="2">
    <source>
        <dbReference type="EMBL" id="CCQ47977.1"/>
    </source>
</evidence>
<evidence type="ECO:0000259" key="1">
    <source>
        <dbReference type="Pfam" id="PF00535"/>
    </source>
</evidence>
<keyword evidence="3" id="KW-1185">Reference proteome</keyword>
<sequence>MPERAAVDVLVPTCNRPAELAVTLAGLAAQADPPFRVVISDQSSDAPAWEHPAAAAMVRVLEAQGRPVTLLRHLPRRGLAEHRQFLLDQSNAAKCLFLDDDVWLEPGALERLDRALDELNCGFVGMAPQGLSYLDDRRPEQTAGFEMWDGPVTAERIRPGAPGFERWPLHNAANLTHLSADLSLAPGEWLPYRVAWLGGCVLYRRGALNDSGGFTFWPSLPLDHAGEDVVAQWQVMERYGAAGILPSGAVHLESPTTVTDRRVEAYDVVLGETSHAYAGNSAAAD</sequence>
<feature type="domain" description="Glycosyltransferase 2-like" evidence="1">
    <location>
        <begin position="9"/>
        <end position="129"/>
    </location>
</feature>
<dbReference type="PANTHER" id="PTHR43685">
    <property type="entry name" value="GLYCOSYLTRANSFERASE"/>
    <property type="match status" value="1"/>
</dbReference>
<name>A0A024H808_9MICC</name>
<dbReference type="PANTHER" id="PTHR43685:SF2">
    <property type="entry name" value="GLYCOSYLTRANSFERASE 2-LIKE DOMAIN-CONTAINING PROTEIN"/>
    <property type="match status" value="1"/>
</dbReference>
<protein>
    <submittedName>
        <fullName evidence="2">Glycosyl transferase 2 family protein</fullName>
        <ecNumber evidence="2">2.4.-.-</ecNumber>
    </submittedName>
</protein>
<dbReference type="AlphaFoldDB" id="A0A024H808"/>
<dbReference type="Pfam" id="PF00535">
    <property type="entry name" value="Glycos_transf_2"/>
    <property type="match status" value="1"/>
</dbReference>
<dbReference type="GO" id="GO:0016757">
    <property type="term" value="F:glycosyltransferase activity"/>
    <property type="evidence" value="ECO:0007669"/>
    <property type="project" value="UniProtKB-KW"/>
</dbReference>
<dbReference type="CDD" id="cd00761">
    <property type="entry name" value="Glyco_tranf_GTA_type"/>
    <property type="match status" value="1"/>
</dbReference>
<dbReference type="EC" id="2.4.-.-" evidence="2"/>
<keyword evidence="2" id="KW-0808">Transferase</keyword>
<comment type="caution">
    <text evidence="2">The sequence shown here is derived from an EMBL/GenBank/DDBJ whole genome shotgun (WGS) entry which is preliminary data.</text>
</comment>
<dbReference type="Proteomes" id="UP000035722">
    <property type="component" value="Unassembled WGS sequence"/>
</dbReference>
<dbReference type="InterPro" id="IPR050834">
    <property type="entry name" value="Glycosyltransf_2"/>
</dbReference>
<dbReference type="OrthoDB" id="9787979at2"/>
<dbReference type="SUPFAM" id="SSF53448">
    <property type="entry name" value="Nucleotide-diphospho-sugar transferases"/>
    <property type="match status" value="1"/>
</dbReference>
<keyword evidence="2" id="KW-0328">Glycosyltransferase</keyword>
<evidence type="ECO:0000313" key="3">
    <source>
        <dbReference type="Proteomes" id="UP000035722"/>
    </source>
</evidence>
<accession>A0A024H808</accession>
<organism evidence="2 3">
    <name type="scientific">Pseudarthrobacter siccitolerans</name>
    <dbReference type="NCBI Taxonomy" id="861266"/>
    <lineage>
        <taxon>Bacteria</taxon>
        <taxon>Bacillati</taxon>
        <taxon>Actinomycetota</taxon>
        <taxon>Actinomycetes</taxon>
        <taxon>Micrococcales</taxon>
        <taxon>Micrococcaceae</taxon>
        <taxon>Pseudarthrobacter</taxon>
    </lineage>
</organism>
<proteinExistence type="predicted"/>
<dbReference type="InterPro" id="IPR029044">
    <property type="entry name" value="Nucleotide-diphossugar_trans"/>
</dbReference>
<gene>
    <name evidence="2" type="ORF">ARTSIC4J27_3974</name>
</gene>
<dbReference type="STRING" id="861266.ARTSIC4J27_3974"/>
<reference evidence="3" key="1">
    <citation type="journal article" date="2014" name="Genome Announc.">
        <title>Genome Sequence of Arthrobacter siccitolerans 4J27, a Xeroprotectant-Producing Desiccation-Tolerant Microorganism.</title>
        <authorList>
            <person name="Manzanera M."/>
            <person name="Santa-Cruz-Calvo L."/>
            <person name="Vilchez J.I."/>
            <person name="Garcia-Fontana C."/>
            <person name="Silva-Castro G.A."/>
            <person name="Calvo C."/>
            <person name="Gonzalez-Lopez J."/>
        </authorList>
    </citation>
    <scope>NUCLEOTIDE SEQUENCE [LARGE SCALE GENOMIC DNA]</scope>
    <source>
        <strain evidence="3">4J27</strain>
    </source>
</reference>
<dbReference type="Gene3D" id="3.90.550.10">
    <property type="entry name" value="Spore Coat Polysaccharide Biosynthesis Protein SpsA, Chain A"/>
    <property type="match status" value="1"/>
</dbReference>
<dbReference type="InterPro" id="IPR001173">
    <property type="entry name" value="Glyco_trans_2-like"/>
</dbReference>